<dbReference type="GO" id="GO:0005524">
    <property type="term" value="F:ATP binding"/>
    <property type="evidence" value="ECO:0007669"/>
    <property type="project" value="UniProtKB-KW"/>
</dbReference>
<dbReference type="SMART" id="SM00220">
    <property type="entry name" value="S_TKc"/>
    <property type="match status" value="1"/>
</dbReference>
<dbReference type="PROSITE" id="PS00108">
    <property type="entry name" value="PROTEIN_KINASE_ST"/>
    <property type="match status" value="1"/>
</dbReference>
<evidence type="ECO:0000259" key="8">
    <source>
        <dbReference type="PROSITE" id="PS50011"/>
    </source>
</evidence>
<evidence type="ECO:0000313" key="10">
    <source>
        <dbReference type="Proteomes" id="UP000596660"/>
    </source>
</evidence>
<dbReference type="CDD" id="cd01989">
    <property type="entry name" value="USP_STK_Ubox_N"/>
    <property type="match status" value="1"/>
</dbReference>
<keyword evidence="3" id="KW-0547">Nucleotide-binding</keyword>
<feature type="compositionally biased region" description="Polar residues" evidence="7">
    <location>
        <begin position="258"/>
        <end position="277"/>
    </location>
</feature>
<protein>
    <recommendedName>
        <fullName evidence="2">RING-type E3 ubiquitin transferase</fullName>
        <ecNumber evidence="2">2.3.2.27</ecNumber>
    </recommendedName>
</protein>
<evidence type="ECO:0000256" key="3">
    <source>
        <dbReference type="ARBA" id="ARBA00022741"/>
    </source>
</evidence>
<dbReference type="PANTHER" id="PTHR45647">
    <property type="entry name" value="OS02G0152300 PROTEIN"/>
    <property type="match status" value="1"/>
</dbReference>
<dbReference type="EnsemblPlants" id="AUR62009856-RA">
    <property type="protein sequence ID" value="AUR62009856-RA:cds"/>
    <property type="gene ID" value="AUR62009856"/>
</dbReference>
<reference evidence="9" key="1">
    <citation type="journal article" date="2017" name="Nature">
        <title>The genome of Chenopodium quinoa.</title>
        <authorList>
            <person name="Jarvis D.E."/>
            <person name="Ho Y.S."/>
            <person name="Lightfoot D.J."/>
            <person name="Schmoeckel S.M."/>
            <person name="Li B."/>
            <person name="Borm T.J.A."/>
            <person name="Ohyanagi H."/>
            <person name="Mineta K."/>
            <person name="Michell C.T."/>
            <person name="Saber N."/>
            <person name="Kharbatia N.M."/>
            <person name="Rupper R.R."/>
            <person name="Sharp A.R."/>
            <person name="Dally N."/>
            <person name="Boughton B.A."/>
            <person name="Woo Y.H."/>
            <person name="Gao G."/>
            <person name="Schijlen E.G.W.M."/>
            <person name="Guo X."/>
            <person name="Momin A.A."/>
            <person name="Negrao S."/>
            <person name="Al-Babili S."/>
            <person name="Gehring C."/>
            <person name="Roessner U."/>
            <person name="Jung C."/>
            <person name="Murphy K."/>
            <person name="Arold S.T."/>
            <person name="Gojobori T."/>
            <person name="van der Linden C.G."/>
            <person name="van Loo E.N."/>
            <person name="Jellen E.N."/>
            <person name="Maughan P.J."/>
            <person name="Tester M."/>
        </authorList>
    </citation>
    <scope>NUCLEOTIDE SEQUENCE [LARGE SCALE GENOMIC DNA]</scope>
    <source>
        <strain evidence="9">cv. PI 614886</strain>
    </source>
</reference>
<feature type="coiled-coil region" evidence="6">
    <location>
        <begin position="456"/>
        <end position="484"/>
    </location>
</feature>
<feature type="compositionally biased region" description="Polar residues" evidence="7">
    <location>
        <begin position="324"/>
        <end position="352"/>
    </location>
</feature>
<dbReference type="InterPro" id="IPR011009">
    <property type="entry name" value="Kinase-like_dom_sf"/>
</dbReference>
<dbReference type="CDD" id="cd14066">
    <property type="entry name" value="STKc_IRAK"/>
    <property type="match status" value="1"/>
</dbReference>
<reference evidence="9" key="2">
    <citation type="submission" date="2021-03" db="UniProtKB">
        <authorList>
            <consortium name="EnsemblPlants"/>
        </authorList>
    </citation>
    <scope>IDENTIFICATION</scope>
</reference>
<evidence type="ECO:0000256" key="7">
    <source>
        <dbReference type="SAM" id="MobiDB-lite"/>
    </source>
</evidence>
<dbReference type="GO" id="GO:0004672">
    <property type="term" value="F:protein kinase activity"/>
    <property type="evidence" value="ECO:0007669"/>
    <property type="project" value="InterPro"/>
</dbReference>
<evidence type="ECO:0000256" key="6">
    <source>
        <dbReference type="SAM" id="Coils"/>
    </source>
</evidence>
<dbReference type="InterPro" id="IPR000719">
    <property type="entry name" value="Prot_kinase_dom"/>
</dbReference>
<comment type="catalytic activity">
    <reaction evidence="1">
        <text>S-ubiquitinyl-[E2 ubiquitin-conjugating enzyme]-L-cysteine + [acceptor protein]-L-lysine = [E2 ubiquitin-conjugating enzyme]-L-cysteine + N(6)-ubiquitinyl-[acceptor protein]-L-lysine.</text>
        <dbReference type="EC" id="2.3.2.27"/>
    </reaction>
</comment>
<feature type="compositionally biased region" description="Polar residues" evidence="7">
    <location>
        <begin position="221"/>
        <end position="250"/>
    </location>
</feature>
<keyword evidence="10" id="KW-1185">Reference proteome</keyword>
<dbReference type="Gene3D" id="3.30.200.20">
    <property type="entry name" value="Phosphorylase Kinase, domain 1"/>
    <property type="match status" value="1"/>
</dbReference>
<dbReference type="OMA" id="FEAIPME"/>
<proteinExistence type="predicted"/>
<keyword evidence="5" id="KW-0067">ATP-binding</keyword>
<sequence length="784" mass="87246">MAIPEPLELGHNSVAIAIDKGKNSQSAVQWTVDHFLKGSKDFTVVLVHVKTHNYQSQMNYGPTGSTPSDSEVKQLFLPYRGYCGRKGISAYEVVLHDIDVASALISYIAEHSIGNIVVGASNLNAFTRRFRPQDVPTSLEKSAPDFCTVYVIYKGKIHSMRASNICQVPSSNSNAKTARSNKSASSKSSYSNGDDNQSNFSGHSSSRSQGSSRSKGMGQSNSPYRSTRNDNAPRSQGTGRPTSPYNNPASPYNHPASPYNNRIGSPYNSPIGSPYNNTREDNAYNRSQGMEQPTTRPHNANNNFDNPSRSPDKGQPSKHRHSSSFENSLRLQNMGQPPTHPHNNNSFDNSPRNHNRQGSGGKPSENNEPRPRTLSRSQSFTSDELDDEMRQLKLEIKQTMELYHTICKQSTTAKQHDELLQSIGNEDSIENIKLAREGAMIVAELERQKCQAALNAAQMTERLIEMETRKRKIVEERAAKQEENGQRARSASQVSHREYTFKEIEVATNNFSATLKIGEGGYGPVYRAVLQHTPVAIKVLRPDASQGLKQFQQEIEVLGRIRHPNMVLLLGACAEYGCLVYEYMENGSLEDRLFCRNNTPPIPWKTRFKIAAEVGSALLFLHEAKPEPMVHRDLKPANILLDGNYTSKIADVGLARLVPPAVANQITQYHMTAAAGTFCYIDPEYQQTGKLGTKSDVYSLGIMLLQLITARPPMALSYHVEEAIDEGTFSEMLDPLIPDWPVEEALSLAKLALKCSEIRKKDRPHLDSVVLPELIRLRDFAFKL</sequence>
<evidence type="ECO:0000313" key="9">
    <source>
        <dbReference type="EnsemblPlants" id="AUR62009856-RA:cds"/>
    </source>
</evidence>
<dbReference type="EC" id="2.3.2.27" evidence="2"/>
<feature type="compositionally biased region" description="Low complexity" evidence="7">
    <location>
        <begin position="170"/>
        <end position="220"/>
    </location>
</feature>
<dbReference type="AlphaFoldDB" id="A0A803LDB7"/>
<dbReference type="PANTHER" id="PTHR45647:SF51">
    <property type="entry name" value="PROTEIN KINASE SUPERFAMILY PROTEIN"/>
    <property type="match status" value="1"/>
</dbReference>
<dbReference type="SUPFAM" id="SSF52402">
    <property type="entry name" value="Adenine nucleotide alpha hydrolases-like"/>
    <property type="match status" value="1"/>
</dbReference>
<dbReference type="Gramene" id="AUR62009856-RA">
    <property type="protein sequence ID" value="AUR62009856-RA:cds"/>
    <property type="gene ID" value="AUR62009856"/>
</dbReference>
<dbReference type="InterPro" id="IPR051348">
    <property type="entry name" value="U-box_ubiquitin_ligases"/>
</dbReference>
<feature type="domain" description="Protein kinase" evidence="8">
    <location>
        <begin position="511"/>
        <end position="775"/>
    </location>
</feature>
<keyword evidence="6" id="KW-0175">Coiled coil</keyword>
<feature type="compositionally biased region" description="Polar residues" evidence="7">
    <location>
        <begin position="284"/>
        <end position="309"/>
    </location>
</feature>
<feature type="region of interest" description="Disordered" evidence="7">
    <location>
        <begin position="167"/>
        <end position="385"/>
    </location>
</feature>
<dbReference type="PROSITE" id="PS50011">
    <property type="entry name" value="PROTEIN_KINASE_DOM"/>
    <property type="match status" value="1"/>
</dbReference>
<evidence type="ECO:0000256" key="5">
    <source>
        <dbReference type="ARBA" id="ARBA00022840"/>
    </source>
</evidence>
<keyword evidence="4" id="KW-0833">Ubl conjugation pathway</keyword>
<dbReference type="Pfam" id="PF00069">
    <property type="entry name" value="Pkinase"/>
    <property type="match status" value="1"/>
</dbReference>
<organism evidence="9 10">
    <name type="scientific">Chenopodium quinoa</name>
    <name type="common">Quinoa</name>
    <dbReference type="NCBI Taxonomy" id="63459"/>
    <lineage>
        <taxon>Eukaryota</taxon>
        <taxon>Viridiplantae</taxon>
        <taxon>Streptophyta</taxon>
        <taxon>Embryophyta</taxon>
        <taxon>Tracheophyta</taxon>
        <taxon>Spermatophyta</taxon>
        <taxon>Magnoliopsida</taxon>
        <taxon>eudicotyledons</taxon>
        <taxon>Gunneridae</taxon>
        <taxon>Pentapetalae</taxon>
        <taxon>Caryophyllales</taxon>
        <taxon>Chenopodiaceae</taxon>
        <taxon>Chenopodioideae</taxon>
        <taxon>Atripliceae</taxon>
        <taxon>Chenopodium</taxon>
    </lineage>
</organism>
<dbReference type="GO" id="GO:0061630">
    <property type="term" value="F:ubiquitin protein ligase activity"/>
    <property type="evidence" value="ECO:0007669"/>
    <property type="project" value="UniProtKB-EC"/>
</dbReference>
<evidence type="ECO:0000256" key="2">
    <source>
        <dbReference type="ARBA" id="ARBA00012483"/>
    </source>
</evidence>
<dbReference type="InterPro" id="IPR008271">
    <property type="entry name" value="Ser/Thr_kinase_AS"/>
</dbReference>
<evidence type="ECO:0000256" key="1">
    <source>
        <dbReference type="ARBA" id="ARBA00000900"/>
    </source>
</evidence>
<evidence type="ECO:0000256" key="4">
    <source>
        <dbReference type="ARBA" id="ARBA00022786"/>
    </source>
</evidence>
<dbReference type="FunFam" id="3.30.200.20:FF:000162">
    <property type="entry name" value="Adenine nucleotide alpha hydrolase-like domain kinase"/>
    <property type="match status" value="1"/>
</dbReference>
<dbReference type="SUPFAM" id="SSF56112">
    <property type="entry name" value="Protein kinase-like (PK-like)"/>
    <property type="match status" value="1"/>
</dbReference>
<dbReference type="Gene3D" id="1.10.510.10">
    <property type="entry name" value="Transferase(Phosphotransferase) domain 1"/>
    <property type="match status" value="1"/>
</dbReference>
<dbReference type="Proteomes" id="UP000596660">
    <property type="component" value="Unplaced"/>
</dbReference>
<dbReference type="Gene3D" id="3.40.50.620">
    <property type="entry name" value="HUPs"/>
    <property type="match status" value="1"/>
</dbReference>
<dbReference type="InterPro" id="IPR014729">
    <property type="entry name" value="Rossmann-like_a/b/a_fold"/>
</dbReference>
<accession>A0A803LDB7</accession>
<name>A0A803LDB7_CHEQI</name>